<organism evidence="2">
    <name type="scientific">bioreactor metagenome</name>
    <dbReference type="NCBI Taxonomy" id="1076179"/>
    <lineage>
        <taxon>unclassified sequences</taxon>
        <taxon>metagenomes</taxon>
        <taxon>ecological metagenomes</taxon>
    </lineage>
</organism>
<reference evidence="2" key="1">
    <citation type="submission" date="2019-08" db="EMBL/GenBank/DDBJ databases">
        <authorList>
            <person name="Kucharzyk K."/>
            <person name="Murdoch R.W."/>
            <person name="Higgins S."/>
            <person name="Loffler F."/>
        </authorList>
    </citation>
    <scope>NUCLEOTIDE SEQUENCE</scope>
</reference>
<name>A0A644XF36_9ZZZZ</name>
<evidence type="ECO:0000259" key="1">
    <source>
        <dbReference type="PROSITE" id="PS51272"/>
    </source>
</evidence>
<dbReference type="InterPro" id="IPR025883">
    <property type="entry name" value="Cadherin-like_domain"/>
</dbReference>
<protein>
    <recommendedName>
        <fullName evidence="1">SLH domain-containing protein</fullName>
    </recommendedName>
</protein>
<dbReference type="Pfam" id="PF00395">
    <property type="entry name" value="SLH"/>
    <property type="match status" value="3"/>
</dbReference>
<dbReference type="PANTHER" id="PTHR43308">
    <property type="entry name" value="OUTER MEMBRANE PROTEIN ALPHA-RELATED"/>
    <property type="match status" value="1"/>
</dbReference>
<dbReference type="Pfam" id="PF12733">
    <property type="entry name" value="Cadherin-like"/>
    <property type="match status" value="1"/>
</dbReference>
<gene>
    <name evidence="2" type="ORF">SDC9_61179</name>
</gene>
<dbReference type="PANTHER" id="PTHR43308:SF5">
    <property type="entry name" value="S-LAYER PROTEIN _ PEPTIDOGLYCAN ENDO-BETA-N-ACETYLGLUCOSAMINIDASE"/>
    <property type="match status" value="1"/>
</dbReference>
<dbReference type="PROSITE" id="PS51272">
    <property type="entry name" value="SLH"/>
    <property type="match status" value="3"/>
</dbReference>
<dbReference type="InterPro" id="IPR051465">
    <property type="entry name" value="Cell_Envelope_Struct_Comp"/>
</dbReference>
<dbReference type="Gene3D" id="2.160.20.110">
    <property type="match status" value="1"/>
</dbReference>
<proteinExistence type="predicted"/>
<feature type="domain" description="SLH" evidence="1">
    <location>
        <begin position="659"/>
        <end position="721"/>
    </location>
</feature>
<sequence>MRIGGLIGDSTGASILNCSSYVNVTASGGTAIGGVIGYPGSFSESEPREIKGCVFTGSVTAGNVPSYGGVGGIAGKSYGYIVIVNCVNRGSVSGSNGNIGGIVGMQHCDVANCYSSGAVSGSGGYPPTCVGGITGYIDSGSVYNCYDSGRVSTSGSALVGALVGYGYSNTTVSSGYFDSTINPDLAHVRSTGGNKYYLSSFTTDEMKGAAPEFNVEYASGEYASGTGAFQAALNGWIAVQTTYPDTRFAQWDTQSSLNNGYPFLVGVEYTQTDATLSGLSASGITLLPAFSGGVTSYSASVANGIGTTTVTAEPSSSEATVIINGTEGTTKGITLSVGSNIITVQVTAEDGTTMKTYTIAINRAAGGSSGGSVTSPAIQVTTTASDGSVINRTELKPAVASGTASAKITTGMVDALLKKAESSGGTGRKDVLEVALDTTDDLDALNITIPHSELERIVSGTHASLAVTSPTLSVTFDAKALGTISGAASGGTVVISAGLADLSKLTEKEKKEVDGRPVYDFTVTNGDTKVSDFKGGHANVSIPYILGPNENPNCVVVYYLADDGSLAAVRGRYDPSKKAVVFKTGHFSEFVVGYSAVSFGDVPAGAWYEDAVDFIAARGITSGTAENSFSPEANLTRGQFVVLLMRAYAISPDTSEDGTVLQFDDAGDSYYTGYLLSARSLGIIRGIGNNLFAPDKAITRQEMCVMLYNALKVLDEVPEETTGRELSDFSDANQSASWAQEALKALIGGGVMKGSGSKIAPTAATTRAEIAQVFCNLLSE</sequence>
<comment type="caution">
    <text evidence="2">The sequence shown here is derived from an EMBL/GenBank/DDBJ whole genome shotgun (WGS) entry which is preliminary data.</text>
</comment>
<feature type="domain" description="SLH" evidence="1">
    <location>
        <begin position="595"/>
        <end position="658"/>
    </location>
</feature>
<accession>A0A644XF36</accession>
<evidence type="ECO:0000313" key="2">
    <source>
        <dbReference type="EMBL" id="MPM14815.1"/>
    </source>
</evidence>
<feature type="domain" description="SLH" evidence="1">
    <location>
        <begin position="726"/>
        <end position="780"/>
    </location>
</feature>
<dbReference type="InterPro" id="IPR001119">
    <property type="entry name" value="SLH_dom"/>
</dbReference>
<dbReference type="AlphaFoldDB" id="A0A644XF36"/>
<dbReference type="EMBL" id="VSSQ01002342">
    <property type="protein sequence ID" value="MPM14815.1"/>
    <property type="molecule type" value="Genomic_DNA"/>
</dbReference>